<dbReference type="EMBL" id="OW240912">
    <property type="protein sequence ID" value="CAH2222931.1"/>
    <property type="molecule type" value="Genomic_DNA"/>
</dbReference>
<keyword evidence="21" id="KW-1185">Reference proteome</keyword>
<dbReference type="InterPro" id="IPR001429">
    <property type="entry name" value="P2X_purnocptor"/>
</dbReference>
<keyword evidence="9 16" id="KW-1015">Disulfide bond</keyword>
<keyword evidence="15" id="KW-0547">Nucleotide-binding</keyword>
<keyword evidence="3 14" id="KW-0813">Transport</keyword>
<dbReference type="NCBIfam" id="TIGR00863">
    <property type="entry name" value="P2X"/>
    <property type="match status" value="1"/>
</dbReference>
<dbReference type="GO" id="GO:0005886">
    <property type="term" value="C:plasma membrane"/>
    <property type="evidence" value="ECO:0007669"/>
    <property type="project" value="UniProtKB-SubCell"/>
</dbReference>
<evidence type="ECO:0000256" key="18">
    <source>
        <dbReference type="RuleBase" id="RU000681"/>
    </source>
</evidence>
<keyword evidence="7 14" id="KW-0406">Ion transport</keyword>
<evidence type="ECO:0000256" key="9">
    <source>
        <dbReference type="ARBA" id="ARBA00023157"/>
    </source>
</evidence>
<feature type="binding site" evidence="15">
    <location>
        <position position="328"/>
    </location>
    <ligand>
        <name>ATP</name>
        <dbReference type="ChEBI" id="CHEBI:30616"/>
        <note>ligand shared between two neighboring subunits of the homotrimer</note>
    </ligand>
</feature>
<accession>A0AAD1R616</accession>
<keyword evidence="15" id="KW-0067">ATP-binding</keyword>
<feature type="glycosylation site" description="N-linked (GlcNAc...) asparagine" evidence="17">
    <location>
        <position position="203"/>
    </location>
</feature>
<dbReference type="PANTHER" id="PTHR10125">
    <property type="entry name" value="P2X PURINOCEPTOR"/>
    <property type="match status" value="1"/>
</dbReference>
<dbReference type="InterPro" id="IPR059116">
    <property type="entry name" value="P2X_receptor"/>
</dbReference>
<dbReference type="GO" id="GO:0098794">
    <property type="term" value="C:postsynapse"/>
    <property type="evidence" value="ECO:0007669"/>
    <property type="project" value="GOC"/>
</dbReference>
<evidence type="ECO:0000256" key="14">
    <source>
        <dbReference type="PIRNR" id="PIRNR005713"/>
    </source>
</evidence>
<dbReference type="PRINTS" id="PR01308">
    <property type="entry name" value="P2X1RECEPTOR"/>
</dbReference>
<keyword evidence="12 18" id="KW-0407">Ion channel</keyword>
<dbReference type="AlphaFoldDB" id="A0AAD1R616"/>
<evidence type="ECO:0000256" key="13">
    <source>
        <dbReference type="ARBA" id="ARBA00036634"/>
    </source>
</evidence>
<feature type="region of interest" description="Disordered" evidence="19">
    <location>
        <begin position="394"/>
        <end position="422"/>
    </location>
</feature>
<comment type="function">
    <text evidence="18">Receptor for ATP that acts as a ligand-gated ion channel.</text>
</comment>
<evidence type="ECO:0000256" key="19">
    <source>
        <dbReference type="SAM" id="MobiDB-lite"/>
    </source>
</evidence>
<evidence type="ECO:0000256" key="10">
    <source>
        <dbReference type="ARBA" id="ARBA00023180"/>
    </source>
</evidence>
<organism evidence="20 21">
    <name type="scientific">Pelobates cultripes</name>
    <name type="common">Western spadefoot toad</name>
    <dbReference type="NCBI Taxonomy" id="61616"/>
    <lineage>
        <taxon>Eukaryota</taxon>
        <taxon>Metazoa</taxon>
        <taxon>Chordata</taxon>
        <taxon>Craniata</taxon>
        <taxon>Vertebrata</taxon>
        <taxon>Euteleostomi</taxon>
        <taxon>Amphibia</taxon>
        <taxon>Batrachia</taxon>
        <taxon>Anura</taxon>
        <taxon>Pelobatoidea</taxon>
        <taxon>Pelobatidae</taxon>
        <taxon>Pelobates</taxon>
    </lineage>
</organism>
<feature type="disulfide bond" evidence="16">
    <location>
        <begin position="280"/>
        <end position="289"/>
    </location>
</feature>
<feature type="disulfide bond" evidence="16">
    <location>
        <begin position="135"/>
        <end position="168"/>
    </location>
</feature>
<keyword evidence="11 14" id="KW-1071">Ligand-gated ion channel</keyword>
<dbReference type="Gene3D" id="2.60.490.10">
    <property type="entry name" value="atp-gated p2x4 ion channel domain"/>
    <property type="match status" value="1"/>
</dbReference>
<dbReference type="PANTHER" id="PTHR10125:SF9">
    <property type="entry name" value="P2X PURINOCEPTOR 1"/>
    <property type="match status" value="1"/>
</dbReference>
<name>A0AAD1R616_PELCU</name>
<reference evidence="20" key="1">
    <citation type="submission" date="2022-03" db="EMBL/GenBank/DDBJ databases">
        <authorList>
            <person name="Alioto T."/>
            <person name="Alioto T."/>
            <person name="Gomez Garrido J."/>
        </authorList>
    </citation>
    <scope>NUCLEOTIDE SEQUENCE</scope>
</reference>
<keyword evidence="10" id="KW-0325">Glycoprotein</keyword>
<comment type="catalytic activity">
    <reaction evidence="13">
        <text>Ca(2+)(in) = Ca(2+)(out)</text>
        <dbReference type="Rhea" id="RHEA:29671"/>
        <dbReference type="ChEBI" id="CHEBI:29108"/>
    </reaction>
</comment>
<dbReference type="GO" id="GO:0033198">
    <property type="term" value="P:response to ATP"/>
    <property type="evidence" value="ECO:0007669"/>
    <property type="project" value="InterPro"/>
</dbReference>
<sequence length="439" mass="49883">MTWSGQGEKMGHKIRKNVSNFFFEYDTPRMVLVRDKKVGLTFRLIQFGVLCYIVGWVFLYEKGYQNVDGIISSVSIKMKGLAITNLEHVGTEIWDAADYVFPPQGDSSFVVMTNFIITREQQMGYCNERPEVATCKSDDDCKVQISRQSQGESNDPPLSDSGVMTGNCTAFNATIKTCQVYAWCPVEDDTHVPKPPLLVEAENFTLFIKNSISFPNHHVSRQNLVESVTSSYLQTCIYDKDKDPLCPVFRLGYVVAQTGQKFSDIAYKGGTVVIVIDWHCDLDWPARFCKPSYHFHGRHDENPASRGFNFRHARYFKEDGKNKRTLFKVFGIRFDVLVNGEGGKFDIIPTMTTIGSGIGIFGVATVVCDLMLLHVLPKRNYYKEKKFKHAKNDQKKTMNIDETLPQNNSSLEDNTQDIQNNSGSLKIYDTCWSTDKETQ</sequence>
<dbReference type="InterPro" id="IPR003044">
    <property type="entry name" value="P2X1_purnocptor"/>
</dbReference>
<evidence type="ECO:0000256" key="7">
    <source>
        <dbReference type="ARBA" id="ARBA00023065"/>
    </source>
</evidence>
<dbReference type="GO" id="GO:0004931">
    <property type="term" value="F:extracellularly ATP-gated monoatomic cation channel activity"/>
    <property type="evidence" value="ECO:0007669"/>
    <property type="project" value="UniProtKB-UniRule"/>
</dbReference>
<keyword evidence="8 14" id="KW-0472">Membrane</keyword>
<protein>
    <recommendedName>
        <fullName evidence="14 18">P2X purinoceptor</fullName>
    </recommendedName>
    <alternativeName>
        <fullName evidence="14">P2X purinoceptor 1</fullName>
    </alternativeName>
</protein>
<dbReference type="GO" id="GO:0070588">
    <property type="term" value="P:calcium ion transmembrane transport"/>
    <property type="evidence" value="ECO:0007669"/>
    <property type="project" value="TreeGrafter"/>
</dbReference>
<dbReference type="Gene3D" id="1.10.287.940">
    <property type="entry name" value="atp-gated p2x4 ion channel"/>
    <property type="match status" value="1"/>
</dbReference>
<feature type="transmembrane region" description="Helical" evidence="18">
    <location>
        <begin position="354"/>
        <end position="376"/>
    </location>
</feature>
<evidence type="ECO:0000256" key="3">
    <source>
        <dbReference type="ARBA" id="ARBA00022448"/>
    </source>
</evidence>
<dbReference type="Proteomes" id="UP001295444">
    <property type="component" value="Chromosome 01"/>
</dbReference>
<feature type="disulfide bond" evidence="16">
    <location>
        <begin position="126"/>
        <end position="184"/>
    </location>
</feature>
<dbReference type="PRINTS" id="PR01307">
    <property type="entry name" value="P2XRECEPTOR"/>
</dbReference>
<keyword evidence="18" id="KW-0675">Receptor</keyword>
<comment type="function">
    <text evidence="14">ATP-gated nonselective transmembrane cation channel permeable to potassium, sodium and with relatively high calcium permeability. Furthermore, CTP functions as a weak affinity agonist for P2RX1.</text>
</comment>
<evidence type="ECO:0000256" key="12">
    <source>
        <dbReference type="ARBA" id="ARBA00023303"/>
    </source>
</evidence>
<evidence type="ECO:0000256" key="16">
    <source>
        <dbReference type="PIRSR" id="PIRSR005713-2"/>
    </source>
</evidence>
<evidence type="ECO:0000313" key="20">
    <source>
        <dbReference type="EMBL" id="CAH2222919.1"/>
    </source>
</evidence>
<dbReference type="GO" id="GO:0001614">
    <property type="term" value="F:purinergic nucleotide receptor activity"/>
    <property type="evidence" value="ECO:0007669"/>
    <property type="project" value="UniProtKB-UniRule"/>
</dbReference>
<feature type="compositionally biased region" description="Polar residues" evidence="19">
    <location>
        <begin position="404"/>
        <end position="422"/>
    </location>
</feature>
<feature type="binding site" evidence="15">
    <location>
        <position position="205"/>
    </location>
    <ligand>
        <name>ATP</name>
        <dbReference type="ChEBI" id="CHEBI:30616"/>
        <note>ligand shared between two neighboring subunits of the homotrimer</note>
    </ligand>
</feature>
<feature type="transmembrane region" description="Helical" evidence="18">
    <location>
        <begin position="40"/>
        <end position="59"/>
    </location>
</feature>
<dbReference type="InterPro" id="IPR027309">
    <property type="entry name" value="P2X_extracellular_dom_sf"/>
</dbReference>
<feature type="binding site" evidence="15">
    <location>
        <begin position="309"/>
        <end position="311"/>
    </location>
    <ligand>
        <name>ATP</name>
        <dbReference type="ChEBI" id="CHEBI:30616"/>
        <note>ligand shared between two neighboring subunits of the homotrimer</note>
    </ligand>
</feature>
<dbReference type="GO" id="GO:0005524">
    <property type="term" value="F:ATP binding"/>
    <property type="evidence" value="ECO:0007669"/>
    <property type="project" value="UniProtKB-UniRule"/>
</dbReference>
<evidence type="ECO:0000256" key="11">
    <source>
        <dbReference type="ARBA" id="ARBA00023286"/>
    </source>
</evidence>
<evidence type="ECO:0000256" key="4">
    <source>
        <dbReference type="ARBA" id="ARBA00022475"/>
    </source>
</evidence>
<feature type="disulfide bond" evidence="16">
    <location>
        <begin position="141"/>
        <end position="178"/>
    </location>
</feature>
<evidence type="ECO:0000256" key="6">
    <source>
        <dbReference type="ARBA" id="ARBA00022989"/>
    </source>
</evidence>
<dbReference type="PIRSF" id="PIRSF005713">
    <property type="entry name" value="P2X_purinoceptor"/>
    <property type="match status" value="1"/>
</dbReference>
<comment type="subunit">
    <text evidence="14">Functional P2XRs are organized as homomeric and heteromeric trimers. Forms heterodimer with P2RX2. Forms heterodimer with P2RX4. Forms heterodimer with P2RX5.</text>
</comment>
<evidence type="ECO:0000256" key="15">
    <source>
        <dbReference type="PIRSR" id="PIRSR005713-1"/>
    </source>
</evidence>
<dbReference type="FunFam" id="2.60.490.10:FF:000001">
    <property type="entry name" value="P2X purinoceptor"/>
    <property type="match status" value="1"/>
</dbReference>
<evidence type="ECO:0000256" key="8">
    <source>
        <dbReference type="ARBA" id="ARBA00023136"/>
    </source>
</evidence>
<evidence type="ECO:0000256" key="17">
    <source>
        <dbReference type="PIRSR" id="PIRSR005713-3"/>
    </source>
</evidence>
<feature type="disulfide bond" evidence="16">
    <location>
        <begin position="236"/>
        <end position="246"/>
    </location>
</feature>
<keyword evidence="5 18" id="KW-0812">Transmembrane</keyword>
<gene>
    <name evidence="20" type="ORF">PECUL_23A039676</name>
</gene>
<keyword evidence="4" id="KW-1003">Cell membrane</keyword>
<evidence type="ECO:0000313" key="21">
    <source>
        <dbReference type="Proteomes" id="UP001295444"/>
    </source>
</evidence>
<dbReference type="EMBL" id="OW240912">
    <property type="protein sequence ID" value="CAH2222919.1"/>
    <property type="molecule type" value="Genomic_DNA"/>
</dbReference>
<evidence type="ECO:0000256" key="2">
    <source>
        <dbReference type="ARBA" id="ARBA00009848"/>
    </source>
</evidence>
<evidence type="ECO:0000256" key="5">
    <source>
        <dbReference type="ARBA" id="ARBA00022692"/>
    </source>
</evidence>
<dbReference type="Pfam" id="PF00864">
    <property type="entry name" value="P2X_receptor"/>
    <property type="match status" value="1"/>
</dbReference>
<comment type="subcellular location">
    <subcellularLocation>
        <location evidence="1">Cell membrane</location>
        <topology evidence="1">Multi-pass membrane protein</topology>
    </subcellularLocation>
    <subcellularLocation>
        <location evidence="18">Membrane</location>
        <topology evidence="18">Multi-pass membrane protein</topology>
    </subcellularLocation>
</comment>
<evidence type="ECO:0000256" key="1">
    <source>
        <dbReference type="ARBA" id="ARBA00004651"/>
    </source>
</evidence>
<comment type="similarity">
    <text evidence="2 14 18">Belongs to the P2X receptor family.</text>
</comment>
<feature type="binding site" evidence="15">
    <location>
        <begin position="77"/>
        <end position="79"/>
    </location>
    <ligand>
        <name>ATP</name>
        <dbReference type="ChEBI" id="CHEBI:30616"/>
        <note>ligand shared between two neighboring subunits of the homotrimer</note>
    </ligand>
</feature>
<keyword evidence="6 18" id="KW-1133">Transmembrane helix</keyword>
<proteinExistence type="inferred from homology"/>